<sequence>MTTEPTPIYELTDPRPIAESAPYTFFLPNAVEITAVAKGDLVKLTFEYPHETEKWAAERMWVIVEDVRGDELIGVLDNHPSEPTTTLKAGAEVRFARHNIISIEWASPEKAPSGLIVTDESF</sequence>
<keyword evidence="3" id="KW-1185">Reference proteome</keyword>
<protein>
    <submittedName>
        <fullName evidence="2">DUF2314 domain-containing protein</fullName>
    </submittedName>
</protein>
<dbReference type="Pfam" id="PF10077">
    <property type="entry name" value="DUF2314"/>
    <property type="match status" value="1"/>
</dbReference>
<comment type="caution">
    <text evidence="2">The sequence shown here is derived from an EMBL/GenBank/DDBJ whole genome shotgun (WGS) entry which is preliminary data.</text>
</comment>
<dbReference type="EMBL" id="SGIS01000109">
    <property type="protein sequence ID" value="RZF59012.1"/>
    <property type="molecule type" value="Genomic_DNA"/>
</dbReference>
<dbReference type="AlphaFoldDB" id="A0A4Q6XNT1"/>
<dbReference type="PANTHER" id="PTHR38743:SF2">
    <property type="entry name" value="DUF2185 DOMAIN-CONTAINING PROTEIN"/>
    <property type="match status" value="1"/>
</dbReference>
<evidence type="ECO:0000259" key="1">
    <source>
        <dbReference type="Pfam" id="PF10077"/>
    </source>
</evidence>
<accession>A0A4Q6XNT1</accession>
<dbReference type="RefSeq" id="WP_130160571.1">
    <property type="nucleotide sequence ID" value="NZ_SGIS01000109.1"/>
</dbReference>
<dbReference type="PANTHER" id="PTHR38743">
    <property type="entry name" value="SIMILAR TO GLYOXYLASE I FAMILY PROTEIN"/>
    <property type="match status" value="1"/>
</dbReference>
<evidence type="ECO:0000313" key="3">
    <source>
        <dbReference type="Proteomes" id="UP000292085"/>
    </source>
</evidence>
<name>A0A4Q6XNT1_9SPHN</name>
<dbReference type="OrthoDB" id="7187490at2"/>
<gene>
    <name evidence="2" type="ORF">EWE75_24115</name>
</gene>
<feature type="domain" description="DUF2314" evidence="1">
    <location>
        <begin position="33"/>
        <end position="101"/>
    </location>
</feature>
<proteinExistence type="predicted"/>
<dbReference type="Proteomes" id="UP000292085">
    <property type="component" value="Unassembled WGS sequence"/>
</dbReference>
<reference evidence="2 3" key="1">
    <citation type="submission" date="2019-02" db="EMBL/GenBank/DDBJ databases">
        <authorList>
            <person name="Li Y."/>
        </authorList>
    </citation>
    <scope>NUCLEOTIDE SEQUENCE [LARGE SCALE GENOMIC DNA]</scope>
    <source>
        <strain evidence="2 3">3-7</strain>
    </source>
</reference>
<dbReference type="InterPro" id="IPR018756">
    <property type="entry name" value="DUF2314"/>
</dbReference>
<organism evidence="2 3">
    <name type="scientific">Sphingomonas populi</name>
    <dbReference type="NCBI Taxonomy" id="2484750"/>
    <lineage>
        <taxon>Bacteria</taxon>
        <taxon>Pseudomonadati</taxon>
        <taxon>Pseudomonadota</taxon>
        <taxon>Alphaproteobacteria</taxon>
        <taxon>Sphingomonadales</taxon>
        <taxon>Sphingomonadaceae</taxon>
        <taxon>Sphingomonas</taxon>
    </lineage>
</organism>
<evidence type="ECO:0000313" key="2">
    <source>
        <dbReference type="EMBL" id="RZF59012.1"/>
    </source>
</evidence>